<evidence type="ECO:0000313" key="3">
    <source>
        <dbReference type="EMBL" id="GMR38370.1"/>
    </source>
</evidence>
<protein>
    <recommendedName>
        <fullName evidence="5">Insulin-like domain-containing protein</fullName>
    </recommendedName>
</protein>
<feature type="region of interest" description="Disordered" evidence="2">
    <location>
        <begin position="1"/>
        <end position="23"/>
    </location>
</feature>
<gene>
    <name evidence="3" type="ORF">PMAYCL1PPCAC_08565</name>
</gene>
<comment type="caution">
    <text evidence="3">The sequence shown here is derived from an EMBL/GenBank/DDBJ whole genome shotgun (WGS) entry which is preliminary data.</text>
</comment>
<name>A0AAN4ZJX5_9BILA</name>
<evidence type="ECO:0000313" key="4">
    <source>
        <dbReference type="Proteomes" id="UP001328107"/>
    </source>
</evidence>
<feature type="non-terminal residue" evidence="3">
    <location>
        <position position="93"/>
    </location>
</feature>
<keyword evidence="4" id="KW-1185">Reference proteome</keyword>
<dbReference type="AlphaFoldDB" id="A0AAN4ZJX5"/>
<dbReference type="InterPro" id="IPR036438">
    <property type="entry name" value="Insulin-like_sf"/>
</dbReference>
<proteinExistence type="predicted"/>
<accession>A0AAN4ZJX5</accession>
<evidence type="ECO:0008006" key="5">
    <source>
        <dbReference type="Google" id="ProtNLM"/>
    </source>
</evidence>
<dbReference type="EMBL" id="BTRK01000002">
    <property type="protein sequence ID" value="GMR38370.1"/>
    <property type="molecule type" value="Genomic_DNA"/>
</dbReference>
<reference evidence="4" key="1">
    <citation type="submission" date="2022-10" db="EMBL/GenBank/DDBJ databases">
        <title>Genome assembly of Pristionchus species.</title>
        <authorList>
            <person name="Yoshida K."/>
            <person name="Sommer R.J."/>
        </authorList>
    </citation>
    <scope>NUCLEOTIDE SEQUENCE [LARGE SCALE GENOMIC DNA]</scope>
    <source>
        <strain evidence="4">RS5460</strain>
    </source>
</reference>
<feature type="non-terminal residue" evidence="3">
    <location>
        <position position="1"/>
    </location>
</feature>
<feature type="compositionally biased region" description="Low complexity" evidence="2">
    <location>
        <begin position="1"/>
        <end position="15"/>
    </location>
</feature>
<dbReference type="Proteomes" id="UP001328107">
    <property type="component" value="Unassembled WGS sequence"/>
</dbReference>
<sequence length="93" mass="10313">AEELSASEWEAASRSGRGRRDSDAPFRICGKNLLLHIMAEKMCQPDNCPPKKRFAGSVGGAFDRHRRAISTKQITTLCCENECRPSDVRALCC</sequence>
<dbReference type="SUPFAM" id="SSF56994">
    <property type="entry name" value="Insulin-like"/>
    <property type="match status" value="1"/>
</dbReference>
<keyword evidence="1" id="KW-0732">Signal</keyword>
<evidence type="ECO:0000256" key="2">
    <source>
        <dbReference type="SAM" id="MobiDB-lite"/>
    </source>
</evidence>
<evidence type="ECO:0000256" key="1">
    <source>
        <dbReference type="ARBA" id="ARBA00022729"/>
    </source>
</evidence>
<organism evidence="3 4">
    <name type="scientific">Pristionchus mayeri</name>
    <dbReference type="NCBI Taxonomy" id="1317129"/>
    <lineage>
        <taxon>Eukaryota</taxon>
        <taxon>Metazoa</taxon>
        <taxon>Ecdysozoa</taxon>
        <taxon>Nematoda</taxon>
        <taxon>Chromadorea</taxon>
        <taxon>Rhabditida</taxon>
        <taxon>Rhabditina</taxon>
        <taxon>Diplogasteromorpha</taxon>
        <taxon>Diplogasteroidea</taxon>
        <taxon>Neodiplogasteridae</taxon>
        <taxon>Pristionchus</taxon>
    </lineage>
</organism>